<keyword evidence="1" id="KW-0863">Zinc-finger</keyword>
<evidence type="ECO:0000313" key="4">
    <source>
        <dbReference type="Proteomes" id="UP000029781"/>
    </source>
</evidence>
<reference evidence="3 4" key="1">
    <citation type="journal article" date="2010" name="Proc. Natl. Acad. Sci. U.S.A.">
        <title>Giant virus with a remarkable complement of genes infects marine zooplankton.</title>
        <authorList>
            <person name="Fischer M.G."/>
            <person name="Allen M.J."/>
            <person name="Wilson W.H."/>
            <person name="Suttle C.A."/>
        </authorList>
    </citation>
    <scope>NUCLEOTIDE SEQUENCE [LARGE SCALE GENOMIC DNA]</scope>
    <source>
        <strain evidence="3 4">BV-PW1</strain>
    </source>
</reference>
<proteinExistence type="predicted"/>
<dbReference type="GO" id="GO:0008270">
    <property type="term" value="F:zinc ion binding"/>
    <property type="evidence" value="ECO:0007669"/>
    <property type="project" value="UniProtKB-KW"/>
</dbReference>
<dbReference type="KEGG" id="vg:9887679"/>
<dbReference type="RefSeq" id="YP_003969909.1">
    <property type="nucleotide sequence ID" value="NC_014637.1"/>
</dbReference>
<dbReference type="InterPro" id="IPR013083">
    <property type="entry name" value="Znf_RING/FYVE/PHD"/>
</dbReference>
<dbReference type="InterPro" id="IPR001841">
    <property type="entry name" value="Znf_RING"/>
</dbReference>
<dbReference type="GeneID" id="9887679"/>
<accession>E3T547</accession>
<dbReference type="CDD" id="cd16448">
    <property type="entry name" value="RING-H2"/>
    <property type="match status" value="1"/>
</dbReference>
<evidence type="ECO:0000256" key="1">
    <source>
        <dbReference type="PROSITE-ProRule" id="PRU00175"/>
    </source>
</evidence>
<gene>
    <name evidence="3" type="ORF">crov277</name>
</gene>
<keyword evidence="4" id="KW-1185">Reference proteome</keyword>
<dbReference type="SUPFAM" id="SSF57850">
    <property type="entry name" value="RING/U-box"/>
    <property type="match status" value="1"/>
</dbReference>
<keyword evidence="1" id="KW-0862">Zinc</keyword>
<dbReference type="EMBL" id="GU244497">
    <property type="protein sequence ID" value="ADO67310.1"/>
    <property type="molecule type" value="Genomic_DNA"/>
</dbReference>
<organism evidence="3 4">
    <name type="scientific">Cafeteria roenbergensis virus (strain BV-PW1)</name>
    <name type="common">CroV</name>
    <dbReference type="NCBI Taxonomy" id="693272"/>
    <lineage>
        <taxon>Viruses</taxon>
        <taxon>Varidnaviria</taxon>
        <taxon>Bamfordvirae</taxon>
        <taxon>Nucleocytoviricota</taxon>
        <taxon>Megaviricetes</taxon>
        <taxon>Imitervirales</taxon>
        <taxon>Mimiviridae</taxon>
        <taxon>Aliimimivirinae</taxon>
        <taxon>Rheavirus</taxon>
        <taxon>Rheavirus sinusmexicani</taxon>
    </lineage>
</organism>
<protein>
    <recommendedName>
        <fullName evidence="2">RING-type domain-containing protein</fullName>
    </recommendedName>
</protein>
<evidence type="ECO:0000259" key="2">
    <source>
        <dbReference type="PROSITE" id="PS50089"/>
    </source>
</evidence>
<dbReference type="Proteomes" id="UP000029781">
    <property type="component" value="Segment"/>
</dbReference>
<sequence length="80" mass="9237">MAKIKGNLKEIKWVTTWQYKCINRDCTICRESIESIESTKEIVSIGSCGHGFHTNCLNKWFTHNNNSTKCPVCIKNWVES</sequence>
<evidence type="ECO:0000313" key="3">
    <source>
        <dbReference type="EMBL" id="ADO67310.1"/>
    </source>
</evidence>
<feature type="domain" description="RING-type" evidence="2">
    <location>
        <begin position="26"/>
        <end position="73"/>
    </location>
</feature>
<organismHost>
    <name type="scientific">Cafeteria roenbergensis</name>
    <name type="common">Marine flagellate</name>
    <dbReference type="NCBI Taxonomy" id="33653"/>
</organismHost>
<keyword evidence="1" id="KW-0479">Metal-binding</keyword>
<dbReference type="PROSITE" id="PS50089">
    <property type="entry name" value="ZF_RING_2"/>
    <property type="match status" value="1"/>
</dbReference>
<name>E3T547_CROVB</name>
<dbReference type="Pfam" id="PF13639">
    <property type="entry name" value="zf-RING_2"/>
    <property type="match status" value="1"/>
</dbReference>
<dbReference type="SMART" id="SM00184">
    <property type="entry name" value="RING"/>
    <property type="match status" value="1"/>
</dbReference>
<dbReference type="Gene3D" id="3.30.40.10">
    <property type="entry name" value="Zinc/RING finger domain, C3HC4 (zinc finger)"/>
    <property type="match status" value="1"/>
</dbReference>